<proteinExistence type="predicted"/>
<reference evidence="1" key="2">
    <citation type="journal article" date="2015" name="Data Brief">
        <title>Shoot transcriptome of the giant reed, Arundo donax.</title>
        <authorList>
            <person name="Barrero R.A."/>
            <person name="Guerrero F.D."/>
            <person name="Moolhuijzen P."/>
            <person name="Goolsby J.A."/>
            <person name="Tidwell J."/>
            <person name="Bellgard S.E."/>
            <person name="Bellgard M.I."/>
        </authorList>
    </citation>
    <scope>NUCLEOTIDE SEQUENCE</scope>
    <source>
        <tissue evidence="1">Shoot tissue taken approximately 20 cm above the soil surface</tissue>
    </source>
</reference>
<dbReference type="EMBL" id="GBRH01185511">
    <property type="protein sequence ID" value="JAE12385.1"/>
    <property type="molecule type" value="Transcribed_RNA"/>
</dbReference>
<organism evidence="1">
    <name type="scientific">Arundo donax</name>
    <name type="common">Giant reed</name>
    <name type="synonym">Donax arundinaceus</name>
    <dbReference type="NCBI Taxonomy" id="35708"/>
    <lineage>
        <taxon>Eukaryota</taxon>
        <taxon>Viridiplantae</taxon>
        <taxon>Streptophyta</taxon>
        <taxon>Embryophyta</taxon>
        <taxon>Tracheophyta</taxon>
        <taxon>Spermatophyta</taxon>
        <taxon>Magnoliopsida</taxon>
        <taxon>Liliopsida</taxon>
        <taxon>Poales</taxon>
        <taxon>Poaceae</taxon>
        <taxon>PACMAD clade</taxon>
        <taxon>Arundinoideae</taxon>
        <taxon>Arundineae</taxon>
        <taxon>Arundo</taxon>
    </lineage>
</organism>
<name>A0A0A9FH48_ARUDO</name>
<reference evidence="1" key="1">
    <citation type="submission" date="2014-09" db="EMBL/GenBank/DDBJ databases">
        <authorList>
            <person name="Magalhaes I.L.F."/>
            <person name="Oliveira U."/>
            <person name="Santos F.R."/>
            <person name="Vidigal T.H.D.A."/>
            <person name="Brescovit A.D."/>
            <person name="Santos A.J."/>
        </authorList>
    </citation>
    <scope>NUCLEOTIDE SEQUENCE</scope>
    <source>
        <tissue evidence="1">Shoot tissue taken approximately 20 cm above the soil surface</tissue>
    </source>
</reference>
<evidence type="ECO:0000313" key="1">
    <source>
        <dbReference type="EMBL" id="JAE12385.1"/>
    </source>
</evidence>
<protein>
    <submittedName>
        <fullName evidence="1">Uncharacterized protein</fullName>
    </submittedName>
</protein>
<accession>A0A0A9FH48</accession>
<dbReference type="AlphaFoldDB" id="A0A0A9FH48"/>
<sequence>MPDLLSGLAIEQGSGGR</sequence>